<proteinExistence type="predicted"/>
<comment type="caution">
    <text evidence="1">The sequence shown here is derived from an EMBL/GenBank/DDBJ whole genome shotgun (WGS) entry which is preliminary data.</text>
</comment>
<accession>A0ABW2V744</accession>
<dbReference type="RefSeq" id="WP_138789502.1">
    <property type="nucleotide sequence ID" value="NZ_JBHTGQ010000032.1"/>
</dbReference>
<dbReference type="Proteomes" id="UP001596528">
    <property type="component" value="Unassembled WGS sequence"/>
</dbReference>
<protein>
    <submittedName>
        <fullName evidence="1">Uncharacterized protein</fullName>
    </submittedName>
</protein>
<gene>
    <name evidence="1" type="ORF">ACFQWB_14060</name>
</gene>
<organism evidence="1 2">
    <name type="scientific">Paenibacillus thermoaerophilus</name>
    <dbReference type="NCBI Taxonomy" id="1215385"/>
    <lineage>
        <taxon>Bacteria</taxon>
        <taxon>Bacillati</taxon>
        <taxon>Bacillota</taxon>
        <taxon>Bacilli</taxon>
        <taxon>Bacillales</taxon>
        <taxon>Paenibacillaceae</taxon>
        <taxon>Paenibacillus</taxon>
    </lineage>
</organism>
<reference evidence="2" key="1">
    <citation type="journal article" date="2019" name="Int. J. Syst. Evol. Microbiol.">
        <title>The Global Catalogue of Microorganisms (GCM) 10K type strain sequencing project: providing services to taxonomists for standard genome sequencing and annotation.</title>
        <authorList>
            <consortium name="The Broad Institute Genomics Platform"/>
            <consortium name="The Broad Institute Genome Sequencing Center for Infectious Disease"/>
            <person name="Wu L."/>
            <person name="Ma J."/>
        </authorList>
    </citation>
    <scope>NUCLEOTIDE SEQUENCE [LARGE SCALE GENOMIC DNA]</scope>
    <source>
        <strain evidence="2">JCM 18657</strain>
    </source>
</reference>
<name>A0ABW2V744_9BACL</name>
<evidence type="ECO:0000313" key="1">
    <source>
        <dbReference type="EMBL" id="MFC7751046.1"/>
    </source>
</evidence>
<keyword evidence="2" id="KW-1185">Reference proteome</keyword>
<dbReference type="EMBL" id="JBHTGQ010000032">
    <property type="protein sequence ID" value="MFC7751046.1"/>
    <property type="molecule type" value="Genomic_DNA"/>
</dbReference>
<evidence type="ECO:0000313" key="2">
    <source>
        <dbReference type="Proteomes" id="UP001596528"/>
    </source>
</evidence>
<sequence length="67" mass="7497">MSKGKVKFKKASNTDRHRHTMRIVSSDVCRLCKQQCARGIAYMNRMEEPGAVGYGVPCILTKGRAPK</sequence>